<evidence type="ECO:0000259" key="4">
    <source>
        <dbReference type="Pfam" id="PF16845"/>
    </source>
</evidence>
<reference evidence="5 6" key="1">
    <citation type="journal article" date="2018" name="Nat. Genet.">
        <title>The Rosa genome provides new insights in the design of modern roses.</title>
        <authorList>
            <person name="Bendahmane M."/>
        </authorList>
    </citation>
    <scope>NUCLEOTIDE SEQUENCE [LARGE SCALE GENOMIC DNA]</scope>
    <source>
        <strain evidence="6">cv. Old Blush</strain>
    </source>
</reference>
<comment type="caution">
    <text evidence="5">The sequence shown here is derived from an EMBL/GenBank/DDBJ whole genome shotgun (WGS) entry which is preliminary data.</text>
</comment>
<evidence type="ECO:0000256" key="2">
    <source>
        <dbReference type="ARBA" id="ARBA00022704"/>
    </source>
</evidence>
<name>A0A2P6QBQ7_ROSCH</name>
<evidence type="ECO:0000313" key="6">
    <source>
        <dbReference type="Proteomes" id="UP000238479"/>
    </source>
</evidence>
<evidence type="ECO:0000256" key="3">
    <source>
        <dbReference type="SAM" id="SignalP"/>
    </source>
</evidence>
<feature type="domain" description="Cystatin" evidence="4">
    <location>
        <begin position="44"/>
        <end position="122"/>
    </location>
</feature>
<keyword evidence="6" id="KW-1185">Reference proteome</keyword>
<dbReference type="Gramene" id="PRQ31610">
    <property type="protein sequence ID" value="PRQ31610"/>
    <property type="gene ID" value="RchiOBHm_Chr5g0037391"/>
</dbReference>
<keyword evidence="2" id="KW-0789">Thiol protease inhibitor</keyword>
<keyword evidence="1" id="KW-0646">Protease inhibitor</keyword>
<dbReference type="EMBL" id="PDCK01000043">
    <property type="protein sequence ID" value="PRQ31610.1"/>
    <property type="molecule type" value="Genomic_DNA"/>
</dbReference>
<evidence type="ECO:0000256" key="1">
    <source>
        <dbReference type="ARBA" id="ARBA00022690"/>
    </source>
</evidence>
<accession>A0A2P6QBQ7</accession>
<dbReference type="SUPFAM" id="SSF54403">
    <property type="entry name" value="Cystatin/monellin"/>
    <property type="match status" value="1"/>
</dbReference>
<dbReference type="InterPro" id="IPR046350">
    <property type="entry name" value="Cystatin_sf"/>
</dbReference>
<dbReference type="Pfam" id="PF16845">
    <property type="entry name" value="SQAPI"/>
    <property type="match status" value="1"/>
</dbReference>
<protein>
    <submittedName>
        <fullName evidence="5">Putative Cystatin domain-containing protein</fullName>
    </submittedName>
</protein>
<dbReference type="AlphaFoldDB" id="A0A2P6QBQ7"/>
<dbReference type="Proteomes" id="UP000238479">
    <property type="component" value="Chromosome 5"/>
</dbReference>
<gene>
    <name evidence="5" type="ORF">RchiOBHm_Chr5g0037391</name>
</gene>
<evidence type="ECO:0000313" key="5">
    <source>
        <dbReference type="EMBL" id="PRQ31610.1"/>
    </source>
</evidence>
<feature type="signal peptide" evidence="3">
    <location>
        <begin position="1"/>
        <end position="21"/>
    </location>
</feature>
<sequence>MMRNFLLLVLFACFLLSPAAADSSPGQRDDIEEGGWEESYNIDKAQRIAGWALSEHNSNSSLLGTYLSLAGIDSVYTQVVSGKLYKIRMKVVIPYSSDPSSEYTYETLVWEKPWINFRQLEYLRTV</sequence>
<dbReference type="GO" id="GO:0004869">
    <property type="term" value="F:cysteine-type endopeptidase inhibitor activity"/>
    <property type="evidence" value="ECO:0007669"/>
    <property type="project" value="UniProtKB-KW"/>
</dbReference>
<proteinExistence type="predicted"/>
<dbReference type="CDD" id="cd00042">
    <property type="entry name" value="CY"/>
    <property type="match status" value="1"/>
</dbReference>
<organism evidence="5 6">
    <name type="scientific">Rosa chinensis</name>
    <name type="common">China rose</name>
    <dbReference type="NCBI Taxonomy" id="74649"/>
    <lineage>
        <taxon>Eukaryota</taxon>
        <taxon>Viridiplantae</taxon>
        <taxon>Streptophyta</taxon>
        <taxon>Embryophyta</taxon>
        <taxon>Tracheophyta</taxon>
        <taxon>Spermatophyta</taxon>
        <taxon>Magnoliopsida</taxon>
        <taxon>eudicotyledons</taxon>
        <taxon>Gunneridae</taxon>
        <taxon>Pentapetalae</taxon>
        <taxon>rosids</taxon>
        <taxon>fabids</taxon>
        <taxon>Rosales</taxon>
        <taxon>Rosaceae</taxon>
        <taxon>Rosoideae</taxon>
        <taxon>Rosoideae incertae sedis</taxon>
        <taxon>Rosa</taxon>
    </lineage>
</organism>
<feature type="chain" id="PRO_5018782242" evidence="3">
    <location>
        <begin position="22"/>
        <end position="126"/>
    </location>
</feature>
<dbReference type="Gene3D" id="3.10.450.10">
    <property type="match status" value="1"/>
</dbReference>
<keyword evidence="3" id="KW-0732">Signal</keyword>
<dbReference type="InterPro" id="IPR000010">
    <property type="entry name" value="Cystatin_dom"/>
</dbReference>